<evidence type="ECO:0000256" key="1">
    <source>
        <dbReference type="ARBA" id="ARBA00004282"/>
    </source>
</evidence>
<feature type="domain" description="SoHo" evidence="4">
    <location>
        <begin position="206"/>
        <end position="264"/>
    </location>
</feature>
<comment type="subcellular location">
    <subcellularLocation>
        <location evidence="1">Cell junction</location>
    </subcellularLocation>
</comment>
<dbReference type="Pfam" id="PF02208">
    <property type="entry name" value="Sorb"/>
    <property type="match status" value="1"/>
</dbReference>
<evidence type="ECO:0000256" key="2">
    <source>
        <dbReference type="ARBA" id="ARBA00022949"/>
    </source>
</evidence>
<gene>
    <name evidence="5" type="ORF">scyTo_0018996</name>
</gene>
<dbReference type="SMART" id="SM00459">
    <property type="entry name" value="Sorb"/>
    <property type="match status" value="1"/>
</dbReference>
<dbReference type="EMBL" id="BFAA01013734">
    <property type="protein sequence ID" value="GCB75337.1"/>
    <property type="molecule type" value="Genomic_DNA"/>
</dbReference>
<dbReference type="OMA" id="ENPYHPT"/>
<dbReference type="AlphaFoldDB" id="A0A401PQF7"/>
<feature type="compositionally biased region" description="Basic and acidic residues" evidence="3">
    <location>
        <begin position="114"/>
        <end position="125"/>
    </location>
</feature>
<evidence type="ECO:0000313" key="6">
    <source>
        <dbReference type="Proteomes" id="UP000288216"/>
    </source>
</evidence>
<dbReference type="STRING" id="75743.A0A401PQF7"/>
<dbReference type="PROSITE" id="PS50831">
    <property type="entry name" value="SOHO"/>
    <property type="match status" value="1"/>
</dbReference>
<feature type="compositionally biased region" description="Low complexity" evidence="3">
    <location>
        <begin position="126"/>
        <end position="145"/>
    </location>
</feature>
<keyword evidence="6" id="KW-1185">Reference proteome</keyword>
<feature type="region of interest" description="Disordered" evidence="3">
    <location>
        <begin position="63"/>
        <end position="90"/>
    </location>
</feature>
<dbReference type="Proteomes" id="UP000288216">
    <property type="component" value="Unassembled WGS sequence"/>
</dbReference>
<keyword evidence="2" id="KW-0965">Cell junction</keyword>
<dbReference type="InterPro" id="IPR003127">
    <property type="entry name" value="SoHo_dom"/>
</dbReference>
<dbReference type="OrthoDB" id="73680at2759"/>
<feature type="non-terminal residue" evidence="5">
    <location>
        <position position="1"/>
    </location>
</feature>
<feature type="region of interest" description="Disordered" evidence="3">
    <location>
        <begin position="105"/>
        <end position="145"/>
    </location>
</feature>
<name>A0A401PQF7_SCYTO</name>
<organism evidence="5 6">
    <name type="scientific">Scyliorhinus torazame</name>
    <name type="common">Cloudy catshark</name>
    <name type="synonym">Catulus torazame</name>
    <dbReference type="NCBI Taxonomy" id="75743"/>
    <lineage>
        <taxon>Eukaryota</taxon>
        <taxon>Metazoa</taxon>
        <taxon>Chordata</taxon>
        <taxon>Craniata</taxon>
        <taxon>Vertebrata</taxon>
        <taxon>Chondrichthyes</taxon>
        <taxon>Elasmobranchii</taxon>
        <taxon>Galeomorphii</taxon>
        <taxon>Galeoidea</taxon>
        <taxon>Carcharhiniformes</taxon>
        <taxon>Scyliorhinidae</taxon>
        <taxon>Scyliorhinus</taxon>
    </lineage>
</organism>
<evidence type="ECO:0000256" key="3">
    <source>
        <dbReference type="SAM" id="MobiDB-lite"/>
    </source>
</evidence>
<reference evidence="5 6" key="1">
    <citation type="journal article" date="2018" name="Nat. Ecol. Evol.">
        <title>Shark genomes provide insights into elasmobranch evolution and the origin of vertebrates.</title>
        <authorList>
            <person name="Hara Y"/>
            <person name="Yamaguchi K"/>
            <person name="Onimaru K"/>
            <person name="Kadota M"/>
            <person name="Koyanagi M"/>
            <person name="Keeley SD"/>
            <person name="Tatsumi K"/>
            <person name="Tanaka K"/>
            <person name="Motone F"/>
            <person name="Kageyama Y"/>
            <person name="Nozu R"/>
            <person name="Adachi N"/>
            <person name="Nishimura O"/>
            <person name="Nakagawa R"/>
            <person name="Tanegashima C"/>
            <person name="Kiyatake I"/>
            <person name="Matsumoto R"/>
            <person name="Murakumo K"/>
            <person name="Nishida K"/>
            <person name="Terakita A"/>
            <person name="Kuratani S"/>
            <person name="Sato K"/>
            <person name="Hyodo S Kuraku.S."/>
        </authorList>
    </citation>
    <scope>NUCLEOTIDE SEQUENCE [LARGE SCALE GENOMIC DNA]</scope>
</reference>
<comment type="caution">
    <text evidence="5">The sequence shown here is derived from an EMBL/GenBank/DDBJ whole genome shotgun (WGS) entry which is preliminary data.</text>
</comment>
<protein>
    <recommendedName>
        <fullName evidence="4">SoHo domain-containing protein</fullName>
    </recommendedName>
</protein>
<proteinExistence type="predicted"/>
<evidence type="ECO:0000313" key="5">
    <source>
        <dbReference type="EMBL" id="GCB75337.1"/>
    </source>
</evidence>
<accession>A0A401PQF7</accession>
<dbReference type="GO" id="GO:0070161">
    <property type="term" value="C:anchoring junction"/>
    <property type="evidence" value="ECO:0007669"/>
    <property type="project" value="UniProtKB-SubCell"/>
</dbReference>
<evidence type="ECO:0000259" key="4">
    <source>
        <dbReference type="PROSITE" id="PS50831"/>
    </source>
</evidence>
<sequence>DLSSGIAQCEMIAGSSRNPAQAGCEREESLCTPLPPLVSAGMAWSSPPPPPATAQLTLPTIDDFIPPHLQKGAPHVPSTSTHPANPTASLLPLLPTADLHRAADSELGGIAPRTDVESTVSERESPSASPEARPSLPSSSRLSAYPSTTFVNPTIVLLQHNREQQRRLNTLSDSVTDTLTDQRAEVPASEIILPPVLTTPAMDSSYQKVTRIPQSSFMAPEDLGIKNVERPKDWYKTMFKQIHKISKDTPEENPYHPTYSFPEPPECQRKRQEKVAYIPTYVFSEVAQREILEDEDLEYYSSPYHYSEDMKSQTFVPRSKSAGDTIDSEFVERRSATLPLPTRSSSLKPLSGRNDWGPLEKKADTRQYHAEPKSIFDYEPGKSSVLAHEKTVLCQAWPILASESRCLYLMPVSLSNPMPNFELASLSACLEGERNGGGREGGGGGGKS</sequence>